<organism evidence="1 2">
    <name type="scientific">Micromonospora sonchi</name>
    <dbReference type="NCBI Taxonomy" id="1763543"/>
    <lineage>
        <taxon>Bacteria</taxon>
        <taxon>Bacillati</taxon>
        <taxon>Actinomycetota</taxon>
        <taxon>Actinomycetes</taxon>
        <taxon>Micromonosporales</taxon>
        <taxon>Micromonosporaceae</taxon>
        <taxon>Micromonospora</taxon>
    </lineage>
</organism>
<reference evidence="1" key="1">
    <citation type="journal article" date="2014" name="Int. J. Syst. Evol. Microbiol.">
        <title>Complete genome sequence of Corynebacterium casei LMG S-19264T (=DSM 44701T), isolated from a smear-ripened cheese.</title>
        <authorList>
            <consortium name="US DOE Joint Genome Institute (JGI-PGF)"/>
            <person name="Walter F."/>
            <person name="Albersmeier A."/>
            <person name="Kalinowski J."/>
            <person name="Ruckert C."/>
        </authorList>
    </citation>
    <scope>NUCLEOTIDE SEQUENCE</scope>
    <source>
        <strain evidence="1">CGMCC 4.7312</strain>
    </source>
</reference>
<evidence type="ECO:0000313" key="1">
    <source>
        <dbReference type="EMBL" id="GGM62149.1"/>
    </source>
</evidence>
<keyword evidence="2" id="KW-1185">Reference proteome</keyword>
<accession>A0A917U6H2</accession>
<dbReference type="AlphaFoldDB" id="A0A917U6H2"/>
<evidence type="ECO:0000313" key="2">
    <source>
        <dbReference type="Proteomes" id="UP000608890"/>
    </source>
</evidence>
<dbReference type="Proteomes" id="UP000608890">
    <property type="component" value="Unassembled WGS sequence"/>
</dbReference>
<proteinExistence type="predicted"/>
<comment type="caution">
    <text evidence="1">The sequence shown here is derived from an EMBL/GenBank/DDBJ whole genome shotgun (WGS) entry which is preliminary data.</text>
</comment>
<gene>
    <name evidence="1" type="ORF">GCM10011608_54090</name>
</gene>
<name>A0A917U6H2_9ACTN</name>
<reference evidence="1" key="2">
    <citation type="submission" date="2020-09" db="EMBL/GenBank/DDBJ databases">
        <authorList>
            <person name="Sun Q."/>
            <person name="Zhou Y."/>
        </authorList>
    </citation>
    <scope>NUCLEOTIDE SEQUENCE</scope>
    <source>
        <strain evidence="1">CGMCC 4.7312</strain>
    </source>
</reference>
<sequence length="57" mass="6662">MVAILASMRRKHQKRNSTTAFVLLKPPLQEEEFEPLFVDPVRTSSTWRHTRKSLAQP</sequence>
<protein>
    <submittedName>
        <fullName evidence="1">Uncharacterized protein</fullName>
    </submittedName>
</protein>
<dbReference type="EMBL" id="BMNB01000036">
    <property type="protein sequence ID" value="GGM62149.1"/>
    <property type="molecule type" value="Genomic_DNA"/>
</dbReference>